<feature type="domain" description="PUA" evidence="9">
    <location>
        <begin position="294"/>
        <end position="377"/>
    </location>
</feature>
<keyword evidence="6 8" id="KW-0418">Kinase</keyword>
<evidence type="ECO:0000259" key="9">
    <source>
        <dbReference type="SMART" id="SM00359"/>
    </source>
</evidence>
<keyword evidence="5 8" id="KW-0547">Nucleotide-binding</keyword>
<sequence>MTIQMQRDDGLYFRQTLFDKARRVVIKVGSAILTDKNGINRAVVQNLAREISFLHGSGREVILVTSGAVAAGKKKISFVPHGYISLPEKQAFAAIGQSCLMQTYEDAFARHGKNIAQILLTYSDLADRDRFLNVRNTIMTLFRFGVIPIINENDTVSVKELRFGDNDTLGALVTNIIEADMFICLTDVDGLYNGDPTVDKDVAPIYTVAEITPEIEQMVGGSRSDVGTGGMTTKLKAAKMVTIRGGSAFIGPGRRQDILQGLFGGEMVGTFFLPRREKMHSRKHWISFVLKPKGALVLDDGAVQAIAGKGKSLLPSGIQAVEGEFGVGDSVRCLAADRTAVAVGLINYSSRDVEKIKGLKSDQIIGVLGFKDSDEVIHRDNLVIL</sequence>
<dbReference type="InterPro" id="IPR005715">
    <property type="entry name" value="Glu_5kinase/COase_Synthase"/>
</dbReference>
<feature type="binding site" evidence="8">
    <location>
        <position position="27"/>
    </location>
    <ligand>
        <name>ATP</name>
        <dbReference type="ChEBI" id="CHEBI:30616"/>
    </ligand>
</feature>
<gene>
    <name evidence="8" type="primary">proB</name>
    <name evidence="10" type="ORF">HNQ81_000137</name>
</gene>
<evidence type="ECO:0000256" key="7">
    <source>
        <dbReference type="ARBA" id="ARBA00022840"/>
    </source>
</evidence>
<evidence type="ECO:0000256" key="3">
    <source>
        <dbReference type="ARBA" id="ARBA00022650"/>
    </source>
</evidence>
<feature type="binding site" evidence="8">
    <location>
        <position position="66"/>
    </location>
    <ligand>
        <name>substrate</name>
    </ligand>
</feature>
<comment type="function">
    <text evidence="8">Catalyzes the transfer of a phosphate group to glutamate to form L-glutamate 5-phosphate.</text>
</comment>
<dbReference type="InterPro" id="IPR041739">
    <property type="entry name" value="G5K_ProB"/>
</dbReference>
<dbReference type="SUPFAM" id="SSF53633">
    <property type="entry name" value="Carbamate kinase-like"/>
    <property type="match status" value="1"/>
</dbReference>
<feature type="binding site" evidence="8">
    <location>
        <begin position="228"/>
        <end position="234"/>
    </location>
    <ligand>
        <name>ATP</name>
        <dbReference type="ChEBI" id="CHEBI:30616"/>
    </ligand>
</feature>
<dbReference type="PROSITE" id="PS50890">
    <property type="entry name" value="PUA"/>
    <property type="match status" value="1"/>
</dbReference>
<accession>A0A840UY57</accession>
<dbReference type="InterPro" id="IPR001048">
    <property type="entry name" value="Asp/Glu/Uridylate_kinase"/>
</dbReference>
<organism evidence="10 11">
    <name type="scientific">Desulfoprunum benzoelyticum</name>
    <dbReference type="NCBI Taxonomy" id="1506996"/>
    <lineage>
        <taxon>Bacteria</taxon>
        <taxon>Pseudomonadati</taxon>
        <taxon>Thermodesulfobacteriota</taxon>
        <taxon>Desulfobulbia</taxon>
        <taxon>Desulfobulbales</taxon>
        <taxon>Desulfobulbaceae</taxon>
        <taxon>Desulfoprunum</taxon>
    </lineage>
</organism>
<dbReference type="PANTHER" id="PTHR43654:SF1">
    <property type="entry name" value="ISOPENTENYL PHOSPHATE KINASE"/>
    <property type="match status" value="1"/>
</dbReference>
<dbReference type="EC" id="2.7.2.11" evidence="8"/>
<dbReference type="AlphaFoldDB" id="A0A840UY57"/>
<evidence type="ECO:0000256" key="2">
    <source>
        <dbReference type="ARBA" id="ARBA00022605"/>
    </source>
</evidence>
<dbReference type="CDD" id="cd21157">
    <property type="entry name" value="PUA_G5K"/>
    <property type="match status" value="1"/>
</dbReference>
<dbReference type="SMART" id="SM00359">
    <property type="entry name" value="PUA"/>
    <property type="match status" value="1"/>
</dbReference>
<dbReference type="GO" id="GO:0005524">
    <property type="term" value="F:ATP binding"/>
    <property type="evidence" value="ECO:0007669"/>
    <property type="project" value="UniProtKB-KW"/>
</dbReference>
<name>A0A840UY57_9BACT</name>
<feature type="binding site" evidence="8">
    <location>
        <position position="166"/>
    </location>
    <ligand>
        <name>substrate</name>
    </ligand>
</feature>
<keyword evidence="3 8" id="KW-0641">Proline biosynthesis</keyword>
<evidence type="ECO:0000256" key="4">
    <source>
        <dbReference type="ARBA" id="ARBA00022679"/>
    </source>
</evidence>
<dbReference type="EMBL" id="JACHEO010000001">
    <property type="protein sequence ID" value="MBB5346430.1"/>
    <property type="molecule type" value="Genomic_DNA"/>
</dbReference>
<evidence type="ECO:0000313" key="11">
    <source>
        <dbReference type="Proteomes" id="UP000539642"/>
    </source>
</evidence>
<evidence type="ECO:0000313" key="10">
    <source>
        <dbReference type="EMBL" id="MBB5346430.1"/>
    </source>
</evidence>
<dbReference type="NCBIfam" id="TIGR01027">
    <property type="entry name" value="proB"/>
    <property type="match status" value="1"/>
</dbReference>
<feature type="binding site" evidence="8">
    <location>
        <begin position="186"/>
        <end position="187"/>
    </location>
    <ligand>
        <name>ATP</name>
        <dbReference type="ChEBI" id="CHEBI:30616"/>
    </ligand>
</feature>
<dbReference type="InterPro" id="IPR036393">
    <property type="entry name" value="AceGlu_kinase-like_sf"/>
</dbReference>
<dbReference type="Gene3D" id="2.30.130.10">
    <property type="entry name" value="PUA domain"/>
    <property type="match status" value="1"/>
</dbReference>
<evidence type="ECO:0000256" key="1">
    <source>
        <dbReference type="ARBA" id="ARBA00022490"/>
    </source>
</evidence>
<reference evidence="10 11" key="1">
    <citation type="submission" date="2020-08" db="EMBL/GenBank/DDBJ databases">
        <title>Genomic Encyclopedia of Type Strains, Phase IV (KMG-IV): sequencing the most valuable type-strain genomes for metagenomic binning, comparative biology and taxonomic classification.</title>
        <authorList>
            <person name="Goeker M."/>
        </authorList>
    </citation>
    <scope>NUCLEOTIDE SEQUENCE [LARGE SCALE GENOMIC DNA]</scope>
    <source>
        <strain evidence="10 11">DSM 28570</strain>
    </source>
</reference>
<protein>
    <recommendedName>
        <fullName evidence="8">Glutamate 5-kinase</fullName>
        <ecNumber evidence="8">2.7.2.11</ecNumber>
    </recommendedName>
    <alternativeName>
        <fullName evidence="8">Gamma-glutamyl kinase</fullName>
        <shortName evidence="8">GK</shortName>
    </alternativeName>
</protein>
<keyword evidence="4 8" id="KW-0808">Transferase</keyword>
<dbReference type="Pfam" id="PF00696">
    <property type="entry name" value="AA_kinase"/>
    <property type="match status" value="1"/>
</dbReference>
<dbReference type="InterPro" id="IPR015947">
    <property type="entry name" value="PUA-like_sf"/>
</dbReference>
<keyword evidence="11" id="KW-1185">Reference proteome</keyword>
<evidence type="ECO:0000256" key="8">
    <source>
        <dbReference type="HAMAP-Rule" id="MF_00456"/>
    </source>
</evidence>
<dbReference type="GO" id="GO:0005829">
    <property type="term" value="C:cytosol"/>
    <property type="evidence" value="ECO:0007669"/>
    <property type="project" value="TreeGrafter"/>
</dbReference>
<dbReference type="Proteomes" id="UP000539642">
    <property type="component" value="Unassembled WGS sequence"/>
</dbReference>
<dbReference type="RefSeq" id="WP_183347280.1">
    <property type="nucleotide sequence ID" value="NZ_JACHEO010000001.1"/>
</dbReference>
<dbReference type="Pfam" id="PF01472">
    <property type="entry name" value="PUA"/>
    <property type="match status" value="1"/>
</dbReference>
<evidence type="ECO:0000256" key="5">
    <source>
        <dbReference type="ARBA" id="ARBA00022741"/>
    </source>
</evidence>
<comment type="similarity">
    <text evidence="8">Belongs to the glutamate 5-kinase family.</text>
</comment>
<dbReference type="GO" id="GO:0003723">
    <property type="term" value="F:RNA binding"/>
    <property type="evidence" value="ECO:0007669"/>
    <property type="project" value="InterPro"/>
</dbReference>
<proteinExistence type="inferred from homology"/>
<evidence type="ECO:0000256" key="6">
    <source>
        <dbReference type="ARBA" id="ARBA00022777"/>
    </source>
</evidence>
<keyword evidence="2 8" id="KW-0028">Amino-acid biosynthesis</keyword>
<dbReference type="SUPFAM" id="SSF88697">
    <property type="entry name" value="PUA domain-like"/>
    <property type="match status" value="1"/>
</dbReference>
<comment type="caution">
    <text evidence="10">The sequence shown here is derived from an EMBL/GenBank/DDBJ whole genome shotgun (WGS) entry which is preliminary data.</text>
</comment>
<comment type="pathway">
    <text evidence="8">Amino-acid biosynthesis; L-proline biosynthesis; L-glutamate 5-semialdehyde from L-glutamate: step 1/2.</text>
</comment>
<dbReference type="FunFam" id="3.40.1160.10:FF:000018">
    <property type="entry name" value="Glutamate 5-kinase"/>
    <property type="match status" value="1"/>
</dbReference>
<dbReference type="PIRSF" id="PIRSF000729">
    <property type="entry name" value="GK"/>
    <property type="match status" value="1"/>
</dbReference>
<dbReference type="CDD" id="cd04242">
    <property type="entry name" value="AAK_G5K_ProB"/>
    <property type="match status" value="1"/>
</dbReference>
<dbReference type="PROSITE" id="PS00902">
    <property type="entry name" value="GLUTAMATE_5_KINASE"/>
    <property type="match status" value="1"/>
</dbReference>
<dbReference type="InterPro" id="IPR002478">
    <property type="entry name" value="PUA"/>
</dbReference>
<comment type="subcellular location">
    <subcellularLocation>
        <location evidence="8">Cytoplasm</location>
    </subcellularLocation>
</comment>
<comment type="catalytic activity">
    <reaction evidence="8">
        <text>L-glutamate + ATP = L-glutamyl 5-phosphate + ADP</text>
        <dbReference type="Rhea" id="RHEA:14877"/>
        <dbReference type="ChEBI" id="CHEBI:29985"/>
        <dbReference type="ChEBI" id="CHEBI:30616"/>
        <dbReference type="ChEBI" id="CHEBI:58274"/>
        <dbReference type="ChEBI" id="CHEBI:456216"/>
        <dbReference type="EC" id="2.7.2.11"/>
    </reaction>
</comment>
<dbReference type="FunFam" id="2.30.130.10:FF:000007">
    <property type="entry name" value="Glutamate 5-kinase"/>
    <property type="match status" value="1"/>
</dbReference>
<dbReference type="GO" id="GO:0055129">
    <property type="term" value="P:L-proline biosynthetic process"/>
    <property type="evidence" value="ECO:0007669"/>
    <property type="project" value="UniProtKB-UniRule"/>
</dbReference>
<keyword evidence="1 8" id="KW-0963">Cytoplasm</keyword>
<dbReference type="InterPro" id="IPR011529">
    <property type="entry name" value="Glu_5kinase"/>
</dbReference>
<dbReference type="InterPro" id="IPR019797">
    <property type="entry name" value="Glutamate_5-kinase_CS"/>
</dbReference>
<dbReference type="PANTHER" id="PTHR43654">
    <property type="entry name" value="GLUTAMATE 5-KINASE"/>
    <property type="match status" value="1"/>
</dbReference>
<dbReference type="InterPro" id="IPR036974">
    <property type="entry name" value="PUA_sf"/>
</dbReference>
<dbReference type="InterPro" id="IPR001057">
    <property type="entry name" value="Glu/AcGlu_kinase"/>
</dbReference>
<dbReference type="GO" id="GO:0004349">
    <property type="term" value="F:glutamate 5-kinase activity"/>
    <property type="evidence" value="ECO:0007669"/>
    <property type="project" value="UniProtKB-UniRule"/>
</dbReference>
<dbReference type="HAMAP" id="MF_00456">
    <property type="entry name" value="ProB"/>
    <property type="match status" value="1"/>
</dbReference>
<dbReference type="PRINTS" id="PR00474">
    <property type="entry name" value="GLU5KINASE"/>
</dbReference>
<dbReference type="Gene3D" id="3.40.1160.10">
    <property type="entry name" value="Acetylglutamate kinase-like"/>
    <property type="match status" value="1"/>
</dbReference>
<feature type="binding site" evidence="8">
    <location>
        <position position="154"/>
    </location>
    <ligand>
        <name>substrate</name>
    </ligand>
</feature>
<dbReference type="UniPathway" id="UPA00098">
    <property type="reaction ID" value="UER00359"/>
</dbReference>
<keyword evidence="7 8" id="KW-0067">ATP-binding</keyword>